<dbReference type="GO" id="GO:1902600">
    <property type="term" value="P:proton transmembrane transport"/>
    <property type="evidence" value="ECO:0007669"/>
    <property type="project" value="TreeGrafter"/>
</dbReference>
<dbReference type="PANTHER" id="PTHR43294">
    <property type="entry name" value="SODIUM/POTASSIUM-TRANSPORTING ATPASE SUBUNIT ALPHA"/>
    <property type="match status" value="1"/>
</dbReference>
<dbReference type="EMBL" id="PYSW02000018">
    <property type="protein sequence ID" value="KAG2385428.1"/>
    <property type="molecule type" value="Genomic_DNA"/>
</dbReference>
<dbReference type="AlphaFoldDB" id="A0AA88GSG0"/>
<feature type="compositionally biased region" description="Low complexity" evidence="3">
    <location>
        <begin position="231"/>
        <end position="245"/>
    </location>
</feature>
<comment type="caution">
    <text evidence="5">The sequence shown here is derived from an EMBL/GenBank/DDBJ whole genome shotgun (WGS) entry which is preliminary data.</text>
</comment>
<organism evidence="5 6">
    <name type="scientific">Naegleria lovaniensis</name>
    <name type="common">Amoeba</name>
    <dbReference type="NCBI Taxonomy" id="51637"/>
    <lineage>
        <taxon>Eukaryota</taxon>
        <taxon>Discoba</taxon>
        <taxon>Heterolobosea</taxon>
        <taxon>Tetramitia</taxon>
        <taxon>Eutetramitia</taxon>
        <taxon>Vahlkampfiidae</taxon>
        <taxon>Naegleria</taxon>
    </lineage>
</organism>
<sequence length="331" mass="37132">MLAKDQLYYFVDIQEHTYDLKTLSNTFFPHSNINLLNIPSSLGVRPKQVESLINEGVHNALERPVPETFFCGLLKKPLSKRDHYMEAFLNLLPQVATVIREGREIEIDTQHIVYGDLIILKEGETCPADCRIIWIQDELLVDVSVIRGKASEPVSCTTYLTDTLPLKTHNLIFAGSKILKGKGIGLAIAVGERRVQIRIVDYVLGKEMGVKIVQPTSVPLVRPQSQPNLKRTSFTSDRSDTSVSSAGGVIRRGSFSGERKSMERRSSMDRKPLDRKSMDRRSVKEQGSAQTYSRRSSSFSKVPYISSSSSPSKITSPRNKSLFQPTTPTRF</sequence>
<dbReference type="GeneID" id="68095698"/>
<evidence type="ECO:0000313" key="5">
    <source>
        <dbReference type="EMBL" id="KAG2385428.1"/>
    </source>
</evidence>
<dbReference type="GO" id="GO:0005886">
    <property type="term" value="C:plasma membrane"/>
    <property type="evidence" value="ECO:0007669"/>
    <property type="project" value="UniProtKB-SubCell"/>
</dbReference>
<keyword evidence="2" id="KW-1003">Cell membrane</keyword>
<feature type="compositionally biased region" description="Polar residues" evidence="3">
    <location>
        <begin position="285"/>
        <end position="295"/>
    </location>
</feature>
<dbReference type="InterPro" id="IPR050510">
    <property type="entry name" value="Cation_transp_ATPase_P-type"/>
</dbReference>
<keyword evidence="6" id="KW-1185">Reference proteome</keyword>
<feature type="compositionally biased region" description="Polar residues" evidence="3">
    <location>
        <begin position="317"/>
        <end position="331"/>
    </location>
</feature>
<gene>
    <name evidence="5" type="ORF">C9374_003243</name>
</gene>
<dbReference type="GO" id="GO:0006883">
    <property type="term" value="P:intracellular sodium ion homeostasis"/>
    <property type="evidence" value="ECO:0007669"/>
    <property type="project" value="TreeGrafter"/>
</dbReference>
<reference evidence="5 6" key="1">
    <citation type="journal article" date="2018" name="BMC Genomics">
        <title>The genome of Naegleria lovaniensis, the basis for a comparative approach to unravel pathogenicity factors of the human pathogenic amoeba N. fowleri.</title>
        <authorList>
            <person name="Liechti N."/>
            <person name="Schurch N."/>
            <person name="Bruggmann R."/>
            <person name="Wittwer M."/>
        </authorList>
    </citation>
    <scope>NUCLEOTIDE SEQUENCE [LARGE SCALE GENOMIC DNA]</scope>
    <source>
        <strain evidence="5 6">ATCC 30569</strain>
    </source>
</reference>
<name>A0AA88GSG0_NAELO</name>
<dbReference type="InterPro" id="IPR008250">
    <property type="entry name" value="ATPase_P-typ_transduc_dom_A_sf"/>
</dbReference>
<accession>A0AA88GSG0</accession>
<keyword evidence="2" id="KW-0472">Membrane</keyword>
<dbReference type="GO" id="GO:0030007">
    <property type="term" value="P:intracellular potassium ion homeostasis"/>
    <property type="evidence" value="ECO:0007669"/>
    <property type="project" value="TreeGrafter"/>
</dbReference>
<evidence type="ECO:0000256" key="2">
    <source>
        <dbReference type="ARBA" id="ARBA00022475"/>
    </source>
</evidence>
<feature type="region of interest" description="Disordered" evidence="3">
    <location>
        <begin position="220"/>
        <end position="331"/>
    </location>
</feature>
<dbReference type="SUPFAM" id="SSF81653">
    <property type="entry name" value="Calcium ATPase, transduction domain A"/>
    <property type="match status" value="1"/>
</dbReference>
<dbReference type="RefSeq" id="XP_044549421.1">
    <property type="nucleotide sequence ID" value="XM_044692750.1"/>
</dbReference>
<evidence type="ECO:0000256" key="3">
    <source>
        <dbReference type="SAM" id="MobiDB-lite"/>
    </source>
</evidence>
<dbReference type="InterPro" id="IPR059000">
    <property type="entry name" value="ATPase_P-type_domA"/>
</dbReference>
<dbReference type="GO" id="GO:0005391">
    <property type="term" value="F:P-type sodium:potassium-exchanging transporter activity"/>
    <property type="evidence" value="ECO:0007669"/>
    <property type="project" value="TreeGrafter"/>
</dbReference>
<evidence type="ECO:0000313" key="6">
    <source>
        <dbReference type="Proteomes" id="UP000816034"/>
    </source>
</evidence>
<evidence type="ECO:0000259" key="4">
    <source>
        <dbReference type="Pfam" id="PF00122"/>
    </source>
</evidence>
<dbReference type="GO" id="GO:0036376">
    <property type="term" value="P:sodium ion export across plasma membrane"/>
    <property type="evidence" value="ECO:0007669"/>
    <property type="project" value="TreeGrafter"/>
</dbReference>
<dbReference type="Proteomes" id="UP000816034">
    <property type="component" value="Unassembled WGS sequence"/>
</dbReference>
<feature type="domain" description="P-type ATPase A" evidence="4">
    <location>
        <begin position="91"/>
        <end position="201"/>
    </location>
</feature>
<comment type="subcellular location">
    <subcellularLocation>
        <location evidence="1">Cell membrane</location>
        <topology evidence="1">Multi-pass membrane protein</topology>
    </subcellularLocation>
</comment>
<dbReference type="GO" id="GO:1990573">
    <property type="term" value="P:potassium ion import across plasma membrane"/>
    <property type="evidence" value="ECO:0007669"/>
    <property type="project" value="TreeGrafter"/>
</dbReference>
<feature type="compositionally biased region" description="Low complexity" evidence="3">
    <location>
        <begin position="296"/>
        <end position="316"/>
    </location>
</feature>
<dbReference type="Pfam" id="PF00122">
    <property type="entry name" value="E1-E2_ATPase"/>
    <property type="match status" value="1"/>
</dbReference>
<proteinExistence type="predicted"/>
<dbReference type="Gene3D" id="2.70.150.10">
    <property type="entry name" value="Calcium-transporting ATPase, cytoplasmic transduction domain A"/>
    <property type="match status" value="1"/>
</dbReference>
<protein>
    <recommendedName>
        <fullName evidence="4">P-type ATPase A domain-containing protein</fullName>
    </recommendedName>
</protein>
<evidence type="ECO:0000256" key="1">
    <source>
        <dbReference type="ARBA" id="ARBA00004651"/>
    </source>
</evidence>
<feature type="compositionally biased region" description="Basic and acidic residues" evidence="3">
    <location>
        <begin position="257"/>
        <end position="284"/>
    </location>
</feature>
<dbReference type="PANTHER" id="PTHR43294:SF21">
    <property type="entry name" value="CATION TRANSPORTING ATPASE"/>
    <property type="match status" value="1"/>
</dbReference>